<sequence length="129" mass="15448">MNKLMKCFALLLFLVAPPYCLAIRPPTRPQSSRYADLHIKDKDLKNLKFWCESLDAVLGDVILQPGQETVYQILLDWEYDCHFKWQSREKTVGYMGSDCVEGKCIWEVRNNGFWFYDHNKKHWIKKEEW</sequence>
<gene>
    <name evidence="7" type="ORF">QVD17_36670</name>
</gene>
<evidence type="ECO:0000313" key="7">
    <source>
        <dbReference type="EMBL" id="KAK1410136.1"/>
    </source>
</evidence>
<feature type="chain" id="PRO_5041962864" description="S-protein homolog" evidence="6">
    <location>
        <begin position="23"/>
        <end position="129"/>
    </location>
</feature>
<evidence type="ECO:0000256" key="5">
    <source>
        <dbReference type="ARBA" id="ARBA00022729"/>
    </source>
</evidence>
<evidence type="ECO:0000256" key="1">
    <source>
        <dbReference type="ARBA" id="ARBA00004613"/>
    </source>
</evidence>
<comment type="caution">
    <text evidence="7">The sequence shown here is derived from an EMBL/GenBank/DDBJ whole genome shotgun (WGS) entry which is preliminary data.</text>
</comment>
<feature type="signal peptide" evidence="6">
    <location>
        <begin position="1"/>
        <end position="22"/>
    </location>
</feature>
<comment type="subcellular location">
    <subcellularLocation>
        <location evidence="1">Secreted</location>
    </subcellularLocation>
</comment>
<evidence type="ECO:0000256" key="6">
    <source>
        <dbReference type="SAM" id="SignalP"/>
    </source>
</evidence>
<keyword evidence="4" id="KW-0964">Secreted</keyword>
<evidence type="ECO:0000256" key="3">
    <source>
        <dbReference type="ARBA" id="ARBA00022471"/>
    </source>
</evidence>
<dbReference type="GO" id="GO:0005576">
    <property type="term" value="C:extracellular region"/>
    <property type="evidence" value="ECO:0007669"/>
    <property type="project" value="UniProtKB-SubCell"/>
</dbReference>
<reference evidence="7" key="1">
    <citation type="journal article" date="2023" name="bioRxiv">
        <title>Improved chromosome-level genome assembly for marigold (Tagetes erecta).</title>
        <authorList>
            <person name="Jiang F."/>
            <person name="Yuan L."/>
            <person name="Wang S."/>
            <person name="Wang H."/>
            <person name="Xu D."/>
            <person name="Wang A."/>
            <person name="Fan W."/>
        </authorList>
    </citation>
    <scope>NUCLEOTIDE SEQUENCE</scope>
    <source>
        <strain evidence="7">WSJ</strain>
        <tissue evidence="7">Leaf</tissue>
    </source>
</reference>
<protein>
    <recommendedName>
        <fullName evidence="9">S-protein homolog</fullName>
    </recommendedName>
</protein>
<dbReference type="EMBL" id="JAUHHV010000010">
    <property type="protein sequence ID" value="KAK1410136.1"/>
    <property type="molecule type" value="Genomic_DNA"/>
</dbReference>
<dbReference type="Proteomes" id="UP001229421">
    <property type="component" value="Unassembled WGS sequence"/>
</dbReference>
<dbReference type="Pfam" id="PF05938">
    <property type="entry name" value="Self-incomp_S1"/>
    <property type="match status" value="1"/>
</dbReference>
<dbReference type="AlphaFoldDB" id="A0AAD8JV32"/>
<evidence type="ECO:0008006" key="9">
    <source>
        <dbReference type="Google" id="ProtNLM"/>
    </source>
</evidence>
<evidence type="ECO:0000256" key="4">
    <source>
        <dbReference type="ARBA" id="ARBA00022525"/>
    </source>
</evidence>
<evidence type="ECO:0000313" key="8">
    <source>
        <dbReference type="Proteomes" id="UP001229421"/>
    </source>
</evidence>
<organism evidence="7 8">
    <name type="scientific">Tagetes erecta</name>
    <name type="common">African marigold</name>
    <dbReference type="NCBI Taxonomy" id="13708"/>
    <lineage>
        <taxon>Eukaryota</taxon>
        <taxon>Viridiplantae</taxon>
        <taxon>Streptophyta</taxon>
        <taxon>Embryophyta</taxon>
        <taxon>Tracheophyta</taxon>
        <taxon>Spermatophyta</taxon>
        <taxon>Magnoliopsida</taxon>
        <taxon>eudicotyledons</taxon>
        <taxon>Gunneridae</taxon>
        <taxon>Pentapetalae</taxon>
        <taxon>asterids</taxon>
        <taxon>campanulids</taxon>
        <taxon>Asterales</taxon>
        <taxon>Asteraceae</taxon>
        <taxon>Asteroideae</taxon>
        <taxon>Heliantheae alliance</taxon>
        <taxon>Tageteae</taxon>
        <taxon>Tagetes</taxon>
    </lineage>
</organism>
<comment type="similarity">
    <text evidence="2">Belongs to the plant self-incompatibility (S1) protein family.</text>
</comment>
<proteinExistence type="inferred from homology"/>
<evidence type="ECO:0000256" key="2">
    <source>
        <dbReference type="ARBA" id="ARBA00005581"/>
    </source>
</evidence>
<keyword evidence="8" id="KW-1185">Reference proteome</keyword>
<keyword evidence="3" id="KW-0713">Self-incompatibility</keyword>
<dbReference type="GO" id="GO:0060320">
    <property type="term" value="P:rejection of self pollen"/>
    <property type="evidence" value="ECO:0007669"/>
    <property type="project" value="UniProtKB-KW"/>
</dbReference>
<accession>A0AAD8JV32</accession>
<dbReference type="InterPro" id="IPR010264">
    <property type="entry name" value="Self-incomp_S1"/>
</dbReference>
<keyword evidence="5 6" id="KW-0732">Signal</keyword>
<name>A0AAD8JV32_TARER</name>